<keyword evidence="3" id="KW-1185">Reference proteome</keyword>
<dbReference type="OrthoDB" id="1423981at2759"/>
<dbReference type="PANTHER" id="PTHR33738">
    <property type="entry name" value="EMB|CAB82975.1"/>
    <property type="match status" value="1"/>
</dbReference>
<dbReference type="AlphaFoldDB" id="A0A2Z7CZP0"/>
<protein>
    <submittedName>
        <fullName evidence="2">Uncharacterized protein</fullName>
    </submittedName>
</protein>
<name>A0A2Z7CZP0_9LAMI</name>
<sequence>MEGGKKSGSSFTSDLFGSKDSNVAASSSGILGSIFAPPTKAVGSDLFNKPGKEKKQDSGSQSCNSKTAVSESNAVNDQGNFLRSESKDMRSSYPVENVHPCHYSSSIYYGGQDVYARPQTAQSTVFTTFNKDGGEDDSDGASRGNWWQGRYYLRASAAA</sequence>
<evidence type="ECO:0000256" key="1">
    <source>
        <dbReference type="SAM" id="MobiDB-lite"/>
    </source>
</evidence>
<dbReference type="EMBL" id="KQ991570">
    <property type="protein sequence ID" value="KZV51745.1"/>
    <property type="molecule type" value="Genomic_DNA"/>
</dbReference>
<gene>
    <name evidence="2" type="ORF">F511_11433</name>
</gene>
<proteinExistence type="predicted"/>
<dbReference type="Proteomes" id="UP000250235">
    <property type="component" value="Unassembled WGS sequence"/>
</dbReference>
<evidence type="ECO:0000313" key="3">
    <source>
        <dbReference type="Proteomes" id="UP000250235"/>
    </source>
</evidence>
<organism evidence="2 3">
    <name type="scientific">Dorcoceras hygrometricum</name>
    <dbReference type="NCBI Taxonomy" id="472368"/>
    <lineage>
        <taxon>Eukaryota</taxon>
        <taxon>Viridiplantae</taxon>
        <taxon>Streptophyta</taxon>
        <taxon>Embryophyta</taxon>
        <taxon>Tracheophyta</taxon>
        <taxon>Spermatophyta</taxon>
        <taxon>Magnoliopsida</taxon>
        <taxon>eudicotyledons</taxon>
        <taxon>Gunneridae</taxon>
        <taxon>Pentapetalae</taxon>
        <taxon>asterids</taxon>
        <taxon>lamiids</taxon>
        <taxon>Lamiales</taxon>
        <taxon>Gesneriaceae</taxon>
        <taxon>Didymocarpoideae</taxon>
        <taxon>Trichosporeae</taxon>
        <taxon>Loxocarpinae</taxon>
        <taxon>Dorcoceras</taxon>
    </lineage>
</organism>
<accession>A0A2Z7CZP0</accession>
<feature type="region of interest" description="Disordered" evidence="1">
    <location>
        <begin position="42"/>
        <end position="89"/>
    </location>
</feature>
<feature type="compositionally biased region" description="Polar residues" evidence="1">
    <location>
        <begin position="58"/>
        <end position="83"/>
    </location>
</feature>
<dbReference type="PANTHER" id="PTHR33738:SF1">
    <property type="entry name" value="PLANT_T7H20-70 PROTEIN"/>
    <property type="match status" value="1"/>
</dbReference>
<evidence type="ECO:0000313" key="2">
    <source>
        <dbReference type="EMBL" id="KZV51745.1"/>
    </source>
</evidence>
<reference evidence="2 3" key="1">
    <citation type="journal article" date="2015" name="Proc. Natl. Acad. Sci. U.S.A.">
        <title>The resurrection genome of Boea hygrometrica: A blueprint for survival of dehydration.</title>
        <authorList>
            <person name="Xiao L."/>
            <person name="Yang G."/>
            <person name="Zhang L."/>
            <person name="Yang X."/>
            <person name="Zhao S."/>
            <person name="Ji Z."/>
            <person name="Zhou Q."/>
            <person name="Hu M."/>
            <person name="Wang Y."/>
            <person name="Chen M."/>
            <person name="Xu Y."/>
            <person name="Jin H."/>
            <person name="Xiao X."/>
            <person name="Hu G."/>
            <person name="Bao F."/>
            <person name="Hu Y."/>
            <person name="Wan P."/>
            <person name="Li L."/>
            <person name="Deng X."/>
            <person name="Kuang T."/>
            <person name="Xiang C."/>
            <person name="Zhu J.K."/>
            <person name="Oliver M.J."/>
            <person name="He Y."/>
        </authorList>
    </citation>
    <scope>NUCLEOTIDE SEQUENCE [LARGE SCALE GENOMIC DNA]</scope>
    <source>
        <strain evidence="3">cv. XS01</strain>
    </source>
</reference>